<dbReference type="GO" id="GO:0008311">
    <property type="term" value="F:double-stranded DNA 3'-5' DNA exonuclease activity"/>
    <property type="evidence" value="ECO:0007669"/>
    <property type="project" value="UniProtKB-EC"/>
</dbReference>
<dbReference type="InterPro" id="IPR005135">
    <property type="entry name" value="Endo/exonuclease/phosphatase"/>
</dbReference>
<proteinExistence type="inferred from homology"/>
<evidence type="ECO:0000256" key="1">
    <source>
        <dbReference type="ARBA" id="ARBA00000493"/>
    </source>
</evidence>
<dbReference type="SUPFAM" id="SSF56219">
    <property type="entry name" value="DNase I-like"/>
    <property type="match status" value="1"/>
</dbReference>
<feature type="binding site" evidence="9">
    <location>
        <position position="40"/>
    </location>
    <ligand>
        <name>Mg(2+)</name>
        <dbReference type="ChEBI" id="CHEBI:18420"/>
        <label>1</label>
    </ligand>
</feature>
<feature type="domain" description="Endonuclease/exonuclease/phosphatase" evidence="10">
    <location>
        <begin position="8"/>
        <end position="82"/>
    </location>
</feature>
<keyword evidence="6" id="KW-0378">Hydrolase</keyword>
<dbReference type="GO" id="GO:0006284">
    <property type="term" value="P:base-excision repair"/>
    <property type="evidence" value="ECO:0007669"/>
    <property type="project" value="TreeGrafter"/>
</dbReference>
<dbReference type="InterPro" id="IPR036691">
    <property type="entry name" value="Endo/exonu/phosph_ase_sf"/>
</dbReference>
<evidence type="ECO:0000313" key="11">
    <source>
        <dbReference type="EMBL" id="LAA91902.1"/>
    </source>
</evidence>
<evidence type="ECO:0000259" key="10">
    <source>
        <dbReference type="Pfam" id="PF03372"/>
    </source>
</evidence>
<dbReference type="EC" id="3.1.11.2" evidence="3"/>
<evidence type="ECO:0000256" key="6">
    <source>
        <dbReference type="ARBA" id="ARBA00022801"/>
    </source>
</evidence>
<keyword evidence="7 9" id="KW-0460">Magnesium</keyword>
<evidence type="ECO:0000256" key="2">
    <source>
        <dbReference type="ARBA" id="ARBA00007092"/>
    </source>
</evidence>
<dbReference type="InterPro" id="IPR004808">
    <property type="entry name" value="AP_endonuc_1"/>
</dbReference>
<evidence type="ECO:0000256" key="8">
    <source>
        <dbReference type="ARBA" id="ARBA00023204"/>
    </source>
</evidence>
<dbReference type="PANTHER" id="PTHR22748">
    <property type="entry name" value="AP ENDONUCLEASE"/>
    <property type="match status" value="1"/>
</dbReference>
<evidence type="ECO:0000256" key="7">
    <source>
        <dbReference type="ARBA" id="ARBA00022842"/>
    </source>
</evidence>
<protein>
    <recommendedName>
        <fullName evidence="3">exodeoxyribonuclease III</fullName>
        <ecNumber evidence="3">3.1.11.2</ecNumber>
    </recommendedName>
</protein>
<keyword evidence="5" id="KW-0227">DNA damage</keyword>
<dbReference type="Gene3D" id="3.60.10.10">
    <property type="entry name" value="Endonuclease/exonuclease/phosphatase"/>
    <property type="match status" value="1"/>
</dbReference>
<organism evidence="11">
    <name type="scientific">Micrurus lemniscatus lemniscatus</name>
    <dbReference type="NCBI Taxonomy" id="129467"/>
    <lineage>
        <taxon>Eukaryota</taxon>
        <taxon>Metazoa</taxon>
        <taxon>Chordata</taxon>
        <taxon>Craniata</taxon>
        <taxon>Vertebrata</taxon>
        <taxon>Euteleostomi</taxon>
        <taxon>Lepidosauria</taxon>
        <taxon>Squamata</taxon>
        <taxon>Bifurcata</taxon>
        <taxon>Unidentata</taxon>
        <taxon>Episquamata</taxon>
        <taxon>Toxicofera</taxon>
        <taxon>Serpentes</taxon>
        <taxon>Colubroidea</taxon>
        <taxon>Elapidae</taxon>
        <taxon>Elapinae</taxon>
        <taxon>Micrurus</taxon>
    </lineage>
</organism>
<sequence length="123" mass="14275">MDNNLKILSVNINGLTSPAKRNQTLKKLTKQKMDIICLQEVHVRAQDERFLQYKKLGKLYTALAEGKKRGVVVYVRDGVEAEMLYMDSVGRTLILKVVWEQKILLVVIYAPNKKQDIYYKKMT</sequence>
<dbReference type="PANTHER" id="PTHR22748:SF27">
    <property type="entry name" value="DNA-(APURINIC OR APYRIMIDINIC SITE) ENDONUCLEASE 2"/>
    <property type="match status" value="1"/>
</dbReference>
<dbReference type="GO" id="GO:0003906">
    <property type="term" value="F:DNA-(apurinic or apyrimidinic site) endonuclease activity"/>
    <property type="evidence" value="ECO:0007669"/>
    <property type="project" value="TreeGrafter"/>
</dbReference>
<comment type="cofactor">
    <cofactor evidence="9">
        <name>Mg(2+)</name>
        <dbReference type="ChEBI" id="CHEBI:18420"/>
    </cofactor>
    <cofactor evidence="9">
        <name>Mn(2+)</name>
        <dbReference type="ChEBI" id="CHEBI:29035"/>
    </cofactor>
    <text evidence="9">Probably binds two magnesium or manganese ions per subunit.</text>
</comment>
<feature type="binding site" evidence="9">
    <location>
        <position position="11"/>
    </location>
    <ligand>
        <name>Mg(2+)</name>
        <dbReference type="ChEBI" id="CHEBI:18420"/>
        <label>1</label>
    </ligand>
</feature>
<dbReference type="GO" id="GO:0008081">
    <property type="term" value="F:phosphoric diester hydrolase activity"/>
    <property type="evidence" value="ECO:0007669"/>
    <property type="project" value="TreeGrafter"/>
</dbReference>
<reference evidence="11" key="2">
    <citation type="submission" date="2017-11" db="EMBL/GenBank/DDBJ databases">
        <title>Coralsnake Venomics: Analyses of Venom Gland Transcriptomes and Proteomes of Six Brazilian Taxa.</title>
        <authorList>
            <person name="Aird S.D."/>
            <person name="Jorge da Silva N."/>
            <person name="Qiu L."/>
            <person name="Villar-Briones A."/>
            <person name="Aparecida-Saddi V."/>
            <person name="Campos-Telles M.P."/>
            <person name="Grau M."/>
            <person name="Mikheyev A.S."/>
        </authorList>
    </citation>
    <scope>NUCLEOTIDE SEQUENCE</scope>
    <source>
        <tissue evidence="11">Venom_gland</tissue>
    </source>
</reference>
<dbReference type="EMBL" id="IACK01160258">
    <property type="protein sequence ID" value="LAA91902.1"/>
    <property type="molecule type" value="Transcribed_RNA"/>
</dbReference>
<evidence type="ECO:0000256" key="5">
    <source>
        <dbReference type="ARBA" id="ARBA00022763"/>
    </source>
</evidence>
<reference evidence="11" key="1">
    <citation type="submission" date="2017-07" db="EMBL/GenBank/DDBJ databases">
        <authorList>
            <person name="Mikheyev A."/>
            <person name="Grau M."/>
        </authorList>
    </citation>
    <scope>NUCLEOTIDE SEQUENCE</scope>
    <source>
        <tissue evidence="11">Venom_gland</tissue>
    </source>
</reference>
<dbReference type="Pfam" id="PF03372">
    <property type="entry name" value="Exo_endo_phos"/>
    <property type="match status" value="1"/>
</dbReference>
<keyword evidence="9" id="KW-0464">Manganese</keyword>
<evidence type="ECO:0000256" key="3">
    <source>
        <dbReference type="ARBA" id="ARBA00012115"/>
    </source>
</evidence>
<dbReference type="GO" id="GO:0005634">
    <property type="term" value="C:nucleus"/>
    <property type="evidence" value="ECO:0007669"/>
    <property type="project" value="TreeGrafter"/>
</dbReference>
<dbReference type="GO" id="GO:0046872">
    <property type="term" value="F:metal ion binding"/>
    <property type="evidence" value="ECO:0007669"/>
    <property type="project" value="UniProtKB-KW"/>
</dbReference>
<accession>A0A2D4J5X9</accession>
<name>A0A2D4J5X9_MICLE</name>
<dbReference type="AlphaFoldDB" id="A0A2D4J5X9"/>
<comment type="similarity">
    <text evidence="2">Belongs to the DNA repair enzymes AP/ExoA family.</text>
</comment>
<keyword evidence="8" id="KW-0234">DNA repair</keyword>
<evidence type="ECO:0000256" key="4">
    <source>
        <dbReference type="ARBA" id="ARBA00022723"/>
    </source>
</evidence>
<evidence type="ECO:0000256" key="9">
    <source>
        <dbReference type="PIRSR" id="PIRSR604808-2"/>
    </source>
</evidence>
<keyword evidence="4 9" id="KW-0479">Metal-binding</keyword>
<comment type="catalytic activity">
    <reaction evidence="1">
        <text>Exonucleolytic cleavage in the 3'- to 5'-direction to yield nucleoside 5'-phosphates.</text>
        <dbReference type="EC" id="3.1.11.2"/>
    </reaction>
</comment>